<reference evidence="1 2" key="1">
    <citation type="submission" date="2019-01" db="EMBL/GenBank/DDBJ databases">
        <title>Novel species of Cellulomonas.</title>
        <authorList>
            <person name="Liu Q."/>
            <person name="Xin Y.-H."/>
        </authorList>
    </citation>
    <scope>NUCLEOTIDE SEQUENCE [LARGE SCALE GENOMIC DNA]</scope>
    <source>
        <strain evidence="1 2">HLT2-17</strain>
    </source>
</reference>
<evidence type="ECO:0000313" key="1">
    <source>
        <dbReference type="EMBL" id="RYV49640.1"/>
    </source>
</evidence>
<name>A0A4Q5MVS6_9MICO</name>
<dbReference type="RefSeq" id="WP_130104020.1">
    <property type="nucleotide sequence ID" value="NZ_SDWW01000060.1"/>
</dbReference>
<gene>
    <name evidence="1" type="ORF">EUA98_17705</name>
</gene>
<organism evidence="1 2">
    <name type="scientific">Pengzhenrongella frigida</name>
    <dbReference type="NCBI Taxonomy" id="1259133"/>
    <lineage>
        <taxon>Bacteria</taxon>
        <taxon>Bacillati</taxon>
        <taxon>Actinomycetota</taxon>
        <taxon>Actinomycetes</taxon>
        <taxon>Micrococcales</taxon>
        <taxon>Pengzhenrongella</taxon>
    </lineage>
</organism>
<sequence length="85" mass="9051">MTRPPHGPSPSCYRLRVAGHLDRHWSAWFGGLELTHEADGTTSLSGVVSDQAELHGLLTRVRDLGVTLISVEAVDPPASAGRIAP</sequence>
<accession>A0A4Q5MVS6</accession>
<dbReference type="Proteomes" id="UP000293764">
    <property type="component" value="Unassembled WGS sequence"/>
</dbReference>
<keyword evidence="2" id="KW-1185">Reference proteome</keyword>
<comment type="caution">
    <text evidence="1">The sequence shown here is derived from an EMBL/GenBank/DDBJ whole genome shotgun (WGS) entry which is preliminary data.</text>
</comment>
<evidence type="ECO:0000313" key="2">
    <source>
        <dbReference type="Proteomes" id="UP000293764"/>
    </source>
</evidence>
<protein>
    <submittedName>
        <fullName evidence="1">Uncharacterized protein</fullName>
    </submittedName>
</protein>
<dbReference type="AlphaFoldDB" id="A0A4Q5MVS6"/>
<dbReference type="EMBL" id="SDWW01000060">
    <property type="protein sequence ID" value="RYV49640.1"/>
    <property type="molecule type" value="Genomic_DNA"/>
</dbReference>
<dbReference type="OrthoDB" id="4828421at2"/>
<proteinExistence type="predicted"/>